<keyword evidence="9" id="KW-0406">Ion transport</keyword>
<keyword evidence="7" id="KW-0630">Potassium</keyword>
<proteinExistence type="inferred from homology"/>
<keyword evidence="5 13" id="KW-0812">Transmembrane</keyword>
<dbReference type="GO" id="GO:0016020">
    <property type="term" value="C:membrane"/>
    <property type="evidence" value="ECO:0007669"/>
    <property type="project" value="UniProtKB-SubCell"/>
</dbReference>
<evidence type="ECO:0000256" key="2">
    <source>
        <dbReference type="ARBA" id="ARBA00006920"/>
    </source>
</evidence>
<sequence>MERTVFFSDAVFAIAMTLLVLELIIPEGLDQEHLGAALAAAVPEFIAYAISFTVLGIAWLSHHRKFTVIHRYDAPLQALNLLLLFFIAVLPMPTSFLSNYGGEISPWPAVLYALVIAAVFLVLNLIWWHAWRAKLIEPVVDEPMYRYLLWAMLPVPVVFLLSIPVAFISADAAMYVWILVIPALLLTRRRPRLRRP</sequence>
<keyword evidence="11" id="KW-0407">Ion channel</keyword>
<dbReference type="PANTHER" id="PTHR31462:SF5">
    <property type="entry name" value="ENDOSOMAL_LYSOSOMAL PROTON CHANNEL TMEM175"/>
    <property type="match status" value="1"/>
</dbReference>
<evidence type="ECO:0000313" key="15">
    <source>
        <dbReference type="Proteomes" id="UP000010729"/>
    </source>
</evidence>
<evidence type="ECO:0000256" key="8">
    <source>
        <dbReference type="ARBA" id="ARBA00022989"/>
    </source>
</evidence>
<evidence type="ECO:0000313" key="14">
    <source>
        <dbReference type="EMBL" id="EMY33699.1"/>
    </source>
</evidence>
<comment type="catalytic activity">
    <reaction evidence="12">
        <text>K(+)(in) = K(+)(out)</text>
        <dbReference type="Rhea" id="RHEA:29463"/>
        <dbReference type="ChEBI" id="CHEBI:29103"/>
    </reaction>
</comment>
<keyword evidence="10 13" id="KW-0472">Membrane</keyword>
<feature type="transmembrane region" description="Helical" evidence="13">
    <location>
        <begin position="147"/>
        <end position="166"/>
    </location>
</feature>
<evidence type="ECO:0000256" key="9">
    <source>
        <dbReference type="ARBA" id="ARBA00023065"/>
    </source>
</evidence>
<evidence type="ECO:0000256" key="1">
    <source>
        <dbReference type="ARBA" id="ARBA00004141"/>
    </source>
</evidence>
<gene>
    <name evidence="14" type="ORF">D477_013576</name>
</gene>
<keyword evidence="4" id="KW-0633">Potassium transport</keyword>
<keyword evidence="6" id="KW-0631">Potassium channel</keyword>
<feature type="transmembrane region" description="Helical" evidence="13">
    <location>
        <begin position="45"/>
        <end position="62"/>
    </location>
</feature>
<name>N1V0Z7_9MICC</name>
<dbReference type="Pfam" id="PF06736">
    <property type="entry name" value="TMEM175"/>
    <property type="match status" value="1"/>
</dbReference>
<evidence type="ECO:0000256" key="5">
    <source>
        <dbReference type="ARBA" id="ARBA00022692"/>
    </source>
</evidence>
<accession>N1V0Z7</accession>
<dbReference type="InterPro" id="IPR010617">
    <property type="entry name" value="TMEM175-like"/>
</dbReference>
<evidence type="ECO:0000256" key="10">
    <source>
        <dbReference type="ARBA" id="ARBA00023136"/>
    </source>
</evidence>
<evidence type="ECO:0000256" key="4">
    <source>
        <dbReference type="ARBA" id="ARBA00022538"/>
    </source>
</evidence>
<dbReference type="GO" id="GO:0015252">
    <property type="term" value="F:proton channel activity"/>
    <property type="evidence" value="ECO:0007669"/>
    <property type="project" value="InterPro"/>
</dbReference>
<evidence type="ECO:0000256" key="13">
    <source>
        <dbReference type="SAM" id="Phobius"/>
    </source>
</evidence>
<dbReference type="EMBL" id="ANPE02000159">
    <property type="protein sequence ID" value="EMY33699.1"/>
    <property type="molecule type" value="Genomic_DNA"/>
</dbReference>
<keyword evidence="15" id="KW-1185">Reference proteome</keyword>
<comment type="caution">
    <text evidence="14">The sequence shown here is derived from an EMBL/GenBank/DDBJ whole genome shotgun (WGS) entry which is preliminary data.</text>
</comment>
<dbReference type="GO" id="GO:0005267">
    <property type="term" value="F:potassium channel activity"/>
    <property type="evidence" value="ECO:0007669"/>
    <property type="project" value="UniProtKB-KW"/>
</dbReference>
<evidence type="ECO:0000256" key="7">
    <source>
        <dbReference type="ARBA" id="ARBA00022958"/>
    </source>
</evidence>
<evidence type="ECO:0008006" key="16">
    <source>
        <dbReference type="Google" id="ProtNLM"/>
    </source>
</evidence>
<dbReference type="AlphaFoldDB" id="N1V0Z7"/>
<keyword evidence="8 13" id="KW-1133">Transmembrane helix</keyword>
<evidence type="ECO:0000256" key="12">
    <source>
        <dbReference type="ARBA" id="ARBA00034430"/>
    </source>
</evidence>
<evidence type="ECO:0000256" key="6">
    <source>
        <dbReference type="ARBA" id="ARBA00022826"/>
    </source>
</evidence>
<comment type="subcellular location">
    <subcellularLocation>
        <location evidence="1">Membrane</location>
        <topology evidence="1">Multi-pass membrane protein</topology>
    </subcellularLocation>
</comment>
<comment type="similarity">
    <text evidence="2">Belongs to the TMEM175 family.</text>
</comment>
<evidence type="ECO:0000256" key="11">
    <source>
        <dbReference type="ARBA" id="ARBA00023303"/>
    </source>
</evidence>
<organism evidence="14 15">
    <name type="scientific">Arthrobacter crystallopoietes BAB-32</name>
    <dbReference type="NCBI Taxonomy" id="1246476"/>
    <lineage>
        <taxon>Bacteria</taxon>
        <taxon>Bacillati</taxon>
        <taxon>Actinomycetota</taxon>
        <taxon>Actinomycetes</taxon>
        <taxon>Micrococcales</taxon>
        <taxon>Micrococcaceae</taxon>
        <taxon>Crystallibacter</taxon>
    </lineage>
</organism>
<dbReference type="Proteomes" id="UP000010729">
    <property type="component" value="Unassembled WGS sequence"/>
</dbReference>
<keyword evidence="3" id="KW-0813">Transport</keyword>
<feature type="transmembrane region" description="Helical" evidence="13">
    <location>
        <begin position="109"/>
        <end position="127"/>
    </location>
</feature>
<feature type="transmembrane region" description="Helical" evidence="13">
    <location>
        <begin position="7"/>
        <end position="25"/>
    </location>
</feature>
<feature type="transmembrane region" description="Helical" evidence="13">
    <location>
        <begin position="74"/>
        <end position="97"/>
    </location>
</feature>
<protein>
    <recommendedName>
        <fullName evidence="16">Integral membrane protein</fullName>
    </recommendedName>
</protein>
<dbReference type="PANTHER" id="PTHR31462">
    <property type="entry name" value="ENDOSOMAL/LYSOSOMAL POTASSIUM CHANNEL TMEM175"/>
    <property type="match status" value="1"/>
</dbReference>
<dbReference type="RefSeq" id="WP_005269975.1">
    <property type="nucleotide sequence ID" value="NZ_ANPE02000159.1"/>
</dbReference>
<reference evidence="14 15" key="1">
    <citation type="journal article" date="2013" name="Genome Announc.">
        <title>Draft Genome Sequence of Arthrobacter crystallopoietes Strain BAB-32, Revealing Genes for Bioremediation.</title>
        <authorList>
            <person name="Joshi M.N."/>
            <person name="Pandit A.S."/>
            <person name="Sharma A."/>
            <person name="Pandya R.V."/>
            <person name="Desai S.M."/>
            <person name="Saxena A.K."/>
            <person name="Bagatharia S.B."/>
        </authorList>
    </citation>
    <scope>NUCLEOTIDE SEQUENCE [LARGE SCALE GENOMIC DNA]</scope>
    <source>
        <strain evidence="14 15">BAB-32</strain>
    </source>
</reference>
<feature type="transmembrane region" description="Helical" evidence="13">
    <location>
        <begin position="172"/>
        <end position="187"/>
    </location>
</feature>
<evidence type="ECO:0000256" key="3">
    <source>
        <dbReference type="ARBA" id="ARBA00022448"/>
    </source>
</evidence>